<dbReference type="GO" id="GO:0005524">
    <property type="term" value="F:ATP binding"/>
    <property type="evidence" value="ECO:0007669"/>
    <property type="project" value="UniProtKB-KW"/>
</dbReference>
<dbReference type="EMBL" id="SNRX01000006">
    <property type="protein sequence ID" value="KAA6302674.1"/>
    <property type="molecule type" value="Genomic_DNA"/>
</dbReference>
<dbReference type="Gene3D" id="3.40.50.10330">
    <property type="entry name" value="Probable inorganic polyphosphate/atp-NAD kinase, domain 1"/>
    <property type="match status" value="1"/>
</dbReference>
<name>A0A5M8P2P7_9BACT</name>
<dbReference type="HAMAP" id="MF_00361">
    <property type="entry name" value="NAD_kinase"/>
    <property type="match status" value="1"/>
</dbReference>
<evidence type="ECO:0000256" key="4">
    <source>
        <dbReference type="ARBA" id="ARBA00023027"/>
    </source>
</evidence>
<dbReference type="InterPro" id="IPR017437">
    <property type="entry name" value="ATP-NAD_kinase_PpnK-typ_C"/>
</dbReference>
<feature type="active site" description="Proton acceptor" evidence="6">
    <location>
        <position position="72"/>
    </location>
</feature>
<comment type="subcellular location">
    <subcellularLocation>
        <location evidence="6">Cytoplasm</location>
    </subcellularLocation>
</comment>
<dbReference type="GO" id="GO:0051287">
    <property type="term" value="F:NAD binding"/>
    <property type="evidence" value="ECO:0007669"/>
    <property type="project" value="UniProtKB-ARBA"/>
</dbReference>
<feature type="binding site" evidence="6">
    <location>
        <begin position="144"/>
        <end position="145"/>
    </location>
    <ligand>
        <name>NAD(+)</name>
        <dbReference type="ChEBI" id="CHEBI:57540"/>
    </ligand>
</feature>
<dbReference type="InterPro" id="IPR016064">
    <property type="entry name" value="NAD/diacylglycerol_kinase_sf"/>
</dbReference>
<dbReference type="Proteomes" id="UP000324575">
    <property type="component" value="Unassembled WGS sequence"/>
</dbReference>
<feature type="binding site" evidence="6">
    <location>
        <begin position="72"/>
        <end position="73"/>
    </location>
    <ligand>
        <name>NAD(+)</name>
        <dbReference type="ChEBI" id="CHEBI:57540"/>
    </ligand>
</feature>
<feature type="binding site" evidence="6">
    <location>
        <begin position="185"/>
        <end position="190"/>
    </location>
    <ligand>
        <name>NAD(+)</name>
        <dbReference type="ChEBI" id="CHEBI:57540"/>
    </ligand>
</feature>
<reference evidence="7 8" key="1">
    <citation type="submission" date="2019-03" db="EMBL/GenBank/DDBJ databases">
        <title>Single cell metagenomics reveals metabolic interactions within the superorganism composed of flagellate Streblomastix strix and complex community of Bacteroidetes bacteria on its surface.</title>
        <authorList>
            <person name="Treitli S.C."/>
            <person name="Kolisko M."/>
            <person name="Husnik F."/>
            <person name="Keeling P."/>
            <person name="Hampl V."/>
        </authorList>
    </citation>
    <scope>NUCLEOTIDE SEQUENCE [LARGE SCALE GENOMIC DNA]</scope>
    <source>
        <strain evidence="7">St1</strain>
    </source>
</reference>
<dbReference type="PANTHER" id="PTHR20275:SF0">
    <property type="entry name" value="NAD KINASE"/>
    <property type="match status" value="1"/>
</dbReference>
<evidence type="ECO:0000256" key="3">
    <source>
        <dbReference type="ARBA" id="ARBA00022857"/>
    </source>
</evidence>
<comment type="function">
    <text evidence="6">Involved in the regulation of the intracellular balance of NAD and NADP, and is a key enzyme in the biosynthesis of NADP. Catalyzes specifically the phosphorylation on 2'-hydroxyl of the adenosine moiety of NAD to yield NADP.</text>
</comment>
<evidence type="ECO:0000256" key="5">
    <source>
        <dbReference type="ARBA" id="ARBA00047925"/>
    </source>
</evidence>
<evidence type="ECO:0000256" key="6">
    <source>
        <dbReference type="HAMAP-Rule" id="MF_00361"/>
    </source>
</evidence>
<sequence>MRIGIFGSNYQSGKHNSVKELFDRLKENNAEIWVEKHFYAYLSEAFAFTPSITGLIEAENFSMDLVFSLGGDGTFLQTAARVGRQNIPILGINMGRLGFLADISPLEINETIDEIFNQQYRIEARSLLQMESSVNPGIFHYALNEIAFLKRDTSSMIAVYTYLNNVFLTEYLADGLLIATPTGSTAYNLSVNGPIIIPQSSNFVLSPVAAHSLNVRPLVIPEDYKIRLEVESRSKNFLISLDGRSEVFPSGSEFNVQKAGFNIQIIKRLHQDFYTTLRNKLMWGSDARKINE</sequence>
<dbReference type="GO" id="GO:0046872">
    <property type="term" value="F:metal ion binding"/>
    <property type="evidence" value="ECO:0007669"/>
    <property type="project" value="UniProtKB-UniRule"/>
</dbReference>
<keyword evidence="6" id="KW-0547">Nucleotide-binding</keyword>
<comment type="cofactor">
    <cofactor evidence="6">
        <name>a divalent metal cation</name>
        <dbReference type="ChEBI" id="CHEBI:60240"/>
    </cofactor>
</comment>
<gene>
    <name evidence="6" type="primary">nadK</name>
    <name evidence="7" type="ORF">EZS26_001181</name>
</gene>
<evidence type="ECO:0000256" key="2">
    <source>
        <dbReference type="ARBA" id="ARBA00022777"/>
    </source>
</evidence>
<feature type="binding site" evidence="6">
    <location>
        <position position="174"/>
    </location>
    <ligand>
        <name>NAD(+)</name>
        <dbReference type="ChEBI" id="CHEBI:57540"/>
    </ligand>
</feature>
<evidence type="ECO:0000256" key="1">
    <source>
        <dbReference type="ARBA" id="ARBA00022679"/>
    </source>
</evidence>
<comment type="caution">
    <text evidence="6">Lacks conserved residue(s) required for the propagation of feature annotation.</text>
</comment>
<accession>A0A5M8P2P7</accession>
<dbReference type="AlphaFoldDB" id="A0A5M8P2P7"/>
<dbReference type="PANTHER" id="PTHR20275">
    <property type="entry name" value="NAD KINASE"/>
    <property type="match status" value="1"/>
</dbReference>
<proteinExistence type="inferred from homology"/>
<protein>
    <recommendedName>
        <fullName evidence="6">NAD kinase</fullName>
        <ecNumber evidence="6">2.7.1.23</ecNumber>
    </recommendedName>
    <alternativeName>
        <fullName evidence="6">ATP-dependent NAD kinase</fullName>
    </alternativeName>
</protein>
<keyword evidence="1 6" id="KW-0808">Transferase</keyword>
<dbReference type="GO" id="GO:0019674">
    <property type="term" value="P:NAD+ metabolic process"/>
    <property type="evidence" value="ECO:0007669"/>
    <property type="project" value="InterPro"/>
</dbReference>
<comment type="catalytic activity">
    <reaction evidence="5 6">
        <text>NAD(+) + ATP = ADP + NADP(+) + H(+)</text>
        <dbReference type="Rhea" id="RHEA:18629"/>
        <dbReference type="ChEBI" id="CHEBI:15378"/>
        <dbReference type="ChEBI" id="CHEBI:30616"/>
        <dbReference type="ChEBI" id="CHEBI:57540"/>
        <dbReference type="ChEBI" id="CHEBI:58349"/>
        <dbReference type="ChEBI" id="CHEBI:456216"/>
        <dbReference type="EC" id="2.7.1.23"/>
    </reaction>
</comment>
<dbReference type="EC" id="2.7.1.23" evidence="6"/>
<keyword evidence="2 6" id="KW-0418">Kinase</keyword>
<organism evidence="7 8">
    <name type="scientific">Candidatus Ordinivivax streblomastigis</name>
    <dbReference type="NCBI Taxonomy" id="2540710"/>
    <lineage>
        <taxon>Bacteria</taxon>
        <taxon>Pseudomonadati</taxon>
        <taxon>Bacteroidota</taxon>
        <taxon>Bacteroidia</taxon>
        <taxon>Bacteroidales</taxon>
        <taxon>Candidatus Ordinivivax</taxon>
    </lineage>
</organism>
<dbReference type="InterPro" id="IPR002504">
    <property type="entry name" value="NADK"/>
</dbReference>
<keyword evidence="6" id="KW-0067">ATP-binding</keyword>
<comment type="caution">
    <text evidence="7">The sequence shown here is derived from an EMBL/GenBank/DDBJ whole genome shotgun (WGS) entry which is preliminary data.</text>
</comment>
<comment type="similarity">
    <text evidence="6">Belongs to the NAD kinase family.</text>
</comment>
<dbReference type="NCBIfam" id="NF002521">
    <property type="entry name" value="PRK01911.1"/>
    <property type="match status" value="1"/>
</dbReference>
<dbReference type="GO" id="GO:0003951">
    <property type="term" value="F:NAD+ kinase activity"/>
    <property type="evidence" value="ECO:0007669"/>
    <property type="project" value="UniProtKB-UniRule"/>
</dbReference>
<keyword evidence="6" id="KW-0963">Cytoplasm</keyword>
<evidence type="ECO:0000313" key="8">
    <source>
        <dbReference type="Proteomes" id="UP000324575"/>
    </source>
</evidence>
<dbReference type="Gene3D" id="2.60.200.30">
    <property type="entry name" value="Probable inorganic polyphosphate/atp-NAD kinase, domain 2"/>
    <property type="match status" value="1"/>
</dbReference>
<dbReference type="GO" id="GO:0006741">
    <property type="term" value="P:NADP+ biosynthetic process"/>
    <property type="evidence" value="ECO:0007669"/>
    <property type="project" value="UniProtKB-UniRule"/>
</dbReference>
<dbReference type="InterPro" id="IPR017438">
    <property type="entry name" value="ATP-NAD_kinase_N"/>
</dbReference>
<dbReference type="GO" id="GO:0005737">
    <property type="term" value="C:cytoplasm"/>
    <property type="evidence" value="ECO:0007669"/>
    <property type="project" value="UniProtKB-SubCell"/>
</dbReference>
<dbReference type="SUPFAM" id="SSF111331">
    <property type="entry name" value="NAD kinase/diacylglycerol kinase-like"/>
    <property type="match status" value="1"/>
</dbReference>
<keyword evidence="4 6" id="KW-0520">NAD</keyword>
<dbReference type="Pfam" id="PF01513">
    <property type="entry name" value="NAD_kinase"/>
    <property type="match status" value="1"/>
</dbReference>
<feature type="binding site" evidence="6">
    <location>
        <position position="209"/>
    </location>
    <ligand>
        <name>NAD(+)</name>
        <dbReference type="ChEBI" id="CHEBI:57540"/>
    </ligand>
</feature>
<keyword evidence="3 6" id="KW-0521">NADP</keyword>
<evidence type="ECO:0000313" key="7">
    <source>
        <dbReference type="EMBL" id="KAA6302674.1"/>
    </source>
</evidence>
<dbReference type="Pfam" id="PF20143">
    <property type="entry name" value="NAD_kinase_C"/>
    <property type="match status" value="1"/>
</dbReference>